<accession>A0A812BRR3</accession>
<evidence type="ECO:0000256" key="2">
    <source>
        <dbReference type="ARBA" id="ARBA00022803"/>
    </source>
</evidence>
<evidence type="ECO:0000313" key="7">
    <source>
        <dbReference type="Proteomes" id="UP000597762"/>
    </source>
</evidence>
<evidence type="ECO:0000313" key="6">
    <source>
        <dbReference type="EMBL" id="CAE1239188.1"/>
    </source>
</evidence>
<dbReference type="PANTHER" id="PTHR44858">
    <property type="entry name" value="TETRATRICOPEPTIDE REPEAT PROTEIN 6"/>
    <property type="match status" value="1"/>
</dbReference>
<evidence type="ECO:0000256" key="1">
    <source>
        <dbReference type="ARBA" id="ARBA00022737"/>
    </source>
</evidence>
<feature type="repeat" description="TPR" evidence="3">
    <location>
        <begin position="901"/>
        <end position="934"/>
    </location>
</feature>
<dbReference type="EMBL" id="CAHIKZ030000800">
    <property type="protein sequence ID" value="CAE1239188.1"/>
    <property type="molecule type" value="Genomic_DNA"/>
</dbReference>
<dbReference type="SMART" id="SM00028">
    <property type="entry name" value="TPR"/>
    <property type="match status" value="4"/>
</dbReference>
<evidence type="ECO:0000256" key="4">
    <source>
        <dbReference type="SAM" id="Coils"/>
    </source>
</evidence>
<dbReference type="InterPro" id="IPR011990">
    <property type="entry name" value="TPR-like_helical_dom_sf"/>
</dbReference>
<dbReference type="Proteomes" id="UP000597762">
    <property type="component" value="Unassembled WGS sequence"/>
</dbReference>
<dbReference type="OrthoDB" id="1658288at2759"/>
<gene>
    <name evidence="6" type="ORF">SPHA_21710</name>
</gene>
<evidence type="ECO:0000256" key="3">
    <source>
        <dbReference type="PROSITE-ProRule" id="PRU00339"/>
    </source>
</evidence>
<protein>
    <submittedName>
        <fullName evidence="6">Uncharacterized protein</fullName>
    </submittedName>
</protein>
<keyword evidence="4" id="KW-0175">Coiled coil</keyword>
<dbReference type="SUPFAM" id="SSF48452">
    <property type="entry name" value="TPR-like"/>
    <property type="match status" value="2"/>
</dbReference>
<feature type="coiled-coil region" evidence="4">
    <location>
        <begin position="115"/>
        <end position="154"/>
    </location>
</feature>
<keyword evidence="2 3" id="KW-0802">TPR repeat</keyword>
<organism evidence="6 7">
    <name type="scientific">Acanthosepion pharaonis</name>
    <name type="common">Pharaoh cuttlefish</name>
    <name type="synonym">Sepia pharaonis</name>
    <dbReference type="NCBI Taxonomy" id="158019"/>
    <lineage>
        <taxon>Eukaryota</taxon>
        <taxon>Metazoa</taxon>
        <taxon>Spiralia</taxon>
        <taxon>Lophotrochozoa</taxon>
        <taxon>Mollusca</taxon>
        <taxon>Cephalopoda</taxon>
        <taxon>Coleoidea</taxon>
        <taxon>Decapodiformes</taxon>
        <taxon>Sepiida</taxon>
        <taxon>Sepiina</taxon>
        <taxon>Sepiidae</taxon>
        <taxon>Acanthosepion</taxon>
    </lineage>
</organism>
<sequence>MSSLKFVMKGKPVPKGLGSTQSSVEKASKLSALMMEETKLPIAPPTTRTGTEISEIFSTAVPIPRTLALKPALLPCVGNVKSLPLAEKKKKLPKYKVSLKKSKTKLEPIIAEKKIDSIETEIETHEERRQSSDMEEAQCAVRMLVQEAEVLTQDETRPSSMKTKVKQKSSSLEIKGEIQSDTVTRSVDQIIESLWEQVHSEILSESDRRIQEIMNRVMSRGISQKTEMFQEISGEEDLSEKSEKSSQKQEIVEEKELKEEEEEEKETLVSLEYKDEKEEMTGTETEPTISEEDDVCITAVAGPWDIESFAEEDFNKLKAELNLPLHVSREDILSLKGHHVKTFSQIPQSIVKKFGKKKKIEMSFLSSWNDEDIITGGSKTQDSESKAIISKPNVKQHHFCTVTSEFEIEFPFTHVAWKYHTPNKFSKDFPIKDCRQSILIEAERFDKNTDIEENYHGNLEDWLHRTEKMFTDIELTVKGNHAPTIMTNDIHFWTLSPPKLHIQPAIIKQMMCPLYYGSFNPGRYISFENKKRTEKKTAAEKLLDNFIDKDEEEIEQLLKERLLEQKSESSRDLTAYAKEQCPNLDLTDTFCIKHMDQSPPLLLPSDYESLNKEMQEHKKSICEMNKKKQEQEELKKSLAYFDEEYDSFLETEGLKEERPSEDIPISKLRQHFKEQKSTLKRSQSVICLKKGKLLPSPKVQRQIQRARSKSLCFSLDLQQLTSRPRSVSGIFTPKKVKYKTELLEEKIPSRPKSEEFSESISEESSALMEDELSIYSSKRKICIQPEAISSVLPSDVSKIDLITDDPQKLELNKKIWAEIELLTKNIEESPGNWVFDTCRRGVLYRKVGELEKSFEDLNRVIESESVYFDAYWHRHFLYVLRGDYPSALDDLNFIQERKPTYKVFMALGVLYENMNNKNLALSNYTKATQIDSTNHLAYFYRAKLYEKIGNLNYAIGDYIKTSEKNPKHTEALKKQAEYFLKIKNWNVAISKISRLLELINDPEAFLIRAEAFIGLKIWKHALCDLSTAIHLGPSLWKAFYLRGCLLKNNP</sequence>
<comment type="caution">
    <text evidence="6">The sequence shown here is derived from an EMBL/GenBank/DDBJ whole genome shotgun (WGS) entry which is preliminary data.</text>
</comment>
<feature type="region of interest" description="Disordered" evidence="5">
    <location>
        <begin position="1"/>
        <end position="22"/>
    </location>
</feature>
<name>A0A812BRR3_ACAPH</name>
<dbReference type="InterPro" id="IPR050498">
    <property type="entry name" value="Ycf3"/>
</dbReference>
<dbReference type="InterPro" id="IPR019734">
    <property type="entry name" value="TPR_rpt"/>
</dbReference>
<dbReference type="AlphaFoldDB" id="A0A812BRR3"/>
<keyword evidence="7" id="KW-1185">Reference proteome</keyword>
<evidence type="ECO:0000256" key="5">
    <source>
        <dbReference type="SAM" id="MobiDB-lite"/>
    </source>
</evidence>
<proteinExistence type="predicted"/>
<reference evidence="6" key="1">
    <citation type="submission" date="2021-01" db="EMBL/GenBank/DDBJ databases">
        <authorList>
            <person name="Li R."/>
            <person name="Bekaert M."/>
        </authorList>
    </citation>
    <scope>NUCLEOTIDE SEQUENCE</scope>
    <source>
        <strain evidence="6">Farmed</strain>
    </source>
</reference>
<dbReference type="Gene3D" id="1.25.40.10">
    <property type="entry name" value="Tetratricopeptide repeat domain"/>
    <property type="match status" value="2"/>
</dbReference>
<feature type="compositionally biased region" description="Basic and acidic residues" evidence="5">
    <location>
        <begin position="239"/>
        <end position="258"/>
    </location>
</feature>
<feature type="region of interest" description="Disordered" evidence="5">
    <location>
        <begin position="230"/>
        <end position="268"/>
    </location>
</feature>
<keyword evidence="1" id="KW-0677">Repeat</keyword>
<dbReference type="PANTHER" id="PTHR44858:SF1">
    <property type="entry name" value="UDP-N-ACETYLGLUCOSAMINE--PEPTIDE N-ACETYLGLUCOSAMINYLTRANSFERASE SPINDLY-RELATED"/>
    <property type="match status" value="1"/>
</dbReference>
<dbReference type="PROSITE" id="PS50005">
    <property type="entry name" value="TPR"/>
    <property type="match status" value="1"/>
</dbReference>